<accession>A0ABQ9GG87</accession>
<protein>
    <submittedName>
        <fullName evidence="2">Uncharacterized protein</fullName>
    </submittedName>
</protein>
<name>A0ABQ9GG87_9NEOP</name>
<dbReference type="EMBL" id="JARBHB010000012">
    <property type="protein sequence ID" value="KAJ8870956.1"/>
    <property type="molecule type" value="Genomic_DNA"/>
</dbReference>
<evidence type="ECO:0000313" key="3">
    <source>
        <dbReference type="Proteomes" id="UP001159363"/>
    </source>
</evidence>
<gene>
    <name evidence="2" type="ORF">PR048_027258</name>
</gene>
<sequence>MGTRDMIIAVLHVLSRHHDHTSDVKLTGMPYAPYRPPVKPARGSMAEKHCHSQRDHSWIFTCGNHAGRCWSADFLRDLNFPRPFIPVLLHTDLASPSSAQDFNIPGVVARDDCQLLLVSVISSALASWCWSMTISFQPCLFVNQLLKFVMICEESCLQCRLGLPPGLVFAVRKPKFCIQSGEWFEVQNTGDEQSASHLENLEVSTNRLLKLQSVIRHIIEEPSTSAKDNSRLIMLIWTGENFPFTIIAFTAGWLLLVTMLSRFGESTSSPSTSSSYILQQDICCKKDWTWSNLEDW</sequence>
<organism evidence="2 3">
    <name type="scientific">Dryococelus australis</name>
    <dbReference type="NCBI Taxonomy" id="614101"/>
    <lineage>
        <taxon>Eukaryota</taxon>
        <taxon>Metazoa</taxon>
        <taxon>Ecdysozoa</taxon>
        <taxon>Arthropoda</taxon>
        <taxon>Hexapoda</taxon>
        <taxon>Insecta</taxon>
        <taxon>Pterygota</taxon>
        <taxon>Neoptera</taxon>
        <taxon>Polyneoptera</taxon>
        <taxon>Phasmatodea</taxon>
        <taxon>Verophasmatodea</taxon>
        <taxon>Anareolatae</taxon>
        <taxon>Phasmatidae</taxon>
        <taxon>Eurycanthinae</taxon>
        <taxon>Dryococelus</taxon>
    </lineage>
</organism>
<evidence type="ECO:0000313" key="2">
    <source>
        <dbReference type="EMBL" id="KAJ8870956.1"/>
    </source>
</evidence>
<keyword evidence="1" id="KW-0812">Transmembrane</keyword>
<keyword evidence="1" id="KW-0472">Membrane</keyword>
<reference evidence="2 3" key="1">
    <citation type="submission" date="2023-02" db="EMBL/GenBank/DDBJ databases">
        <title>LHISI_Scaffold_Assembly.</title>
        <authorList>
            <person name="Stuart O.P."/>
            <person name="Cleave R."/>
            <person name="Magrath M.J.L."/>
            <person name="Mikheyev A.S."/>
        </authorList>
    </citation>
    <scope>NUCLEOTIDE SEQUENCE [LARGE SCALE GENOMIC DNA]</scope>
    <source>
        <strain evidence="2">Daus_M_001</strain>
        <tissue evidence="2">Leg muscle</tissue>
    </source>
</reference>
<proteinExistence type="predicted"/>
<comment type="caution">
    <text evidence="2">The sequence shown here is derived from an EMBL/GenBank/DDBJ whole genome shotgun (WGS) entry which is preliminary data.</text>
</comment>
<evidence type="ECO:0000256" key="1">
    <source>
        <dbReference type="SAM" id="Phobius"/>
    </source>
</evidence>
<feature type="transmembrane region" description="Helical" evidence="1">
    <location>
        <begin position="242"/>
        <end position="260"/>
    </location>
</feature>
<dbReference type="Proteomes" id="UP001159363">
    <property type="component" value="Chromosome 11"/>
</dbReference>
<keyword evidence="1" id="KW-1133">Transmembrane helix</keyword>
<keyword evidence="3" id="KW-1185">Reference proteome</keyword>